<dbReference type="InterPro" id="IPR003719">
    <property type="entry name" value="Phenazine_PhzF-like"/>
</dbReference>
<proteinExistence type="inferred from homology"/>
<keyword evidence="2" id="KW-0413">Isomerase</keyword>
<dbReference type="PANTHER" id="PTHR13774:SF17">
    <property type="entry name" value="PHENAZINE BIOSYNTHESIS-LIKE DOMAIN-CONTAINING PROTEIN"/>
    <property type="match status" value="1"/>
</dbReference>
<evidence type="ECO:0000313" key="3">
    <source>
        <dbReference type="EMBL" id="MBF4375381.1"/>
    </source>
</evidence>
<protein>
    <submittedName>
        <fullName evidence="3">PhzF family phenazine biosynthesis protein</fullName>
    </submittedName>
</protein>
<dbReference type="PIRSF" id="PIRSF016184">
    <property type="entry name" value="PhzC_PhzF"/>
    <property type="match status" value="1"/>
</dbReference>
<evidence type="ECO:0000313" key="4">
    <source>
        <dbReference type="Proteomes" id="UP000726136"/>
    </source>
</evidence>
<comment type="similarity">
    <text evidence="1">Belongs to the PhzF family.</text>
</comment>
<keyword evidence="4" id="KW-1185">Reference proteome</keyword>
<dbReference type="PANTHER" id="PTHR13774">
    <property type="entry name" value="PHENAZINE BIOSYNTHESIS PROTEIN"/>
    <property type="match status" value="1"/>
</dbReference>
<name>A0ABR9ZBB1_VIBAN</name>
<dbReference type="SUPFAM" id="SSF54506">
    <property type="entry name" value="Diaminopimelate epimerase-like"/>
    <property type="match status" value="1"/>
</dbReference>
<dbReference type="Gene3D" id="3.10.310.10">
    <property type="entry name" value="Diaminopimelate Epimerase, Chain A, domain 1"/>
    <property type="match status" value="2"/>
</dbReference>
<dbReference type="EMBL" id="RDPI01000121">
    <property type="protein sequence ID" value="MBF4375381.1"/>
    <property type="molecule type" value="Genomic_DNA"/>
</dbReference>
<gene>
    <name evidence="3" type="ORF">EAY46_20335</name>
</gene>
<accession>A0ABR9ZBB1</accession>
<comment type="caution">
    <text evidence="3">The sequence shown here is derived from an EMBL/GenBank/DDBJ whole genome shotgun (WGS) entry which is preliminary data.</text>
</comment>
<sequence length="271" mass="30161">MRCSHLNRALNCSQGWWIIKIDIYDVFIGESAFGNPCGVLELKSWLSDTDLHQITREVRQPVTSFITHIDGQFHIRWFALDGEINLCGHGSLGAGAAILSKYQLENVVFNSKHGEVVIAKRNDQYSLLLPSWEGKPCAVPVEISDLATDAIDVFSTRDLVLVLSSVETVMNFQPDDERLRKINEYHALIVTAATGNSGYVLRYFAPKIGISEDLATGSAQCSLAPYWFKKLGSDSLNVRQLSMSGGYFEIERTTKNSITVFAQAKRRAIAI</sequence>
<reference evidence="3 4" key="1">
    <citation type="journal article" date="2021" name="PeerJ">
        <title>Analysis of 44 Vibrio anguillarum genomes reveals high genetic diversity.</title>
        <authorList>
            <person name="Hansen M.J."/>
            <person name="Dalsgaard I."/>
        </authorList>
    </citation>
    <scope>NUCLEOTIDE SEQUENCE [LARGE SCALE GENOMIC DNA]</scope>
    <source>
        <strain evidence="3 4">040915-1/1B</strain>
    </source>
</reference>
<evidence type="ECO:0000256" key="1">
    <source>
        <dbReference type="ARBA" id="ARBA00008270"/>
    </source>
</evidence>
<dbReference type="Pfam" id="PF02567">
    <property type="entry name" value="PhzC-PhzF"/>
    <property type="match status" value="1"/>
</dbReference>
<dbReference type="Proteomes" id="UP000726136">
    <property type="component" value="Unassembled WGS sequence"/>
</dbReference>
<organism evidence="3 4">
    <name type="scientific">Vibrio anguillarum</name>
    <name type="common">Listonella anguillarum</name>
    <dbReference type="NCBI Taxonomy" id="55601"/>
    <lineage>
        <taxon>Bacteria</taxon>
        <taxon>Pseudomonadati</taxon>
        <taxon>Pseudomonadota</taxon>
        <taxon>Gammaproteobacteria</taxon>
        <taxon>Vibrionales</taxon>
        <taxon>Vibrionaceae</taxon>
        <taxon>Vibrio</taxon>
    </lineage>
</organism>
<evidence type="ECO:0000256" key="2">
    <source>
        <dbReference type="ARBA" id="ARBA00023235"/>
    </source>
</evidence>